<organism evidence="3">
    <name type="scientific">viral metagenome</name>
    <dbReference type="NCBI Taxonomy" id="1070528"/>
    <lineage>
        <taxon>unclassified sequences</taxon>
        <taxon>metagenomes</taxon>
        <taxon>organismal metagenomes</taxon>
    </lineage>
</organism>
<keyword evidence="2" id="KW-0040">ANK repeat</keyword>
<dbReference type="PANTHER" id="PTHR24198:SF165">
    <property type="entry name" value="ANKYRIN REPEAT-CONTAINING PROTEIN-RELATED"/>
    <property type="match status" value="1"/>
</dbReference>
<dbReference type="Pfam" id="PF12796">
    <property type="entry name" value="Ank_2"/>
    <property type="match status" value="2"/>
</dbReference>
<dbReference type="InterPro" id="IPR002110">
    <property type="entry name" value="Ankyrin_rpt"/>
</dbReference>
<evidence type="ECO:0008006" key="4">
    <source>
        <dbReference type="Google" id="ProtNLM"/>
    </source>
</evidence>
<dbReference type="PANTHER" id="PTHR24198">
    <property type="entry name" value="ANKYRIN REPEAT AND PROTEIN KINASE DOMAIN-CONTAINING PROTEIN"/>
    <property type="match status" value="1"/>
</dbReference>
<sequence>MDEIIDDNMDNMDQIIDDDMDDMNIMNIENMIISDSDIVDSLEDLKHMDKYNYTQFLESKNIFIPNTVSFEDIINCKSTLVITINNIKKLSTIPHQDDYDKKLYKIIKYHVDKQINYNFNDSKNMKIIRLCCIFSILSLPKSYHSILKKHSFKNVIIKKLFEFIETSNFFNIFITKIFRNDEQLNNLQLRYACEYGNLNEVKRLLSTNIDPSCYNNSVFISSCKYGHIDIVKLLLTDDRVDPASENNEGFVIACENNRVDIVNLLLNDSRITPNYLGFIKACTFGHMDTFSLLCSHPRIDITEQINKGVLASLSNGHTEISKILLADVRVRLNPQEYIKAIRTACHEGYKNTVNLLLSTYNIDVKEKNKLVYICSIYGHVDILKILLTDHNIIIGISTLRQAAVVNGDIETLTILVDHIKKKHLKLKNQKSVSGLIKLITDVSYFTCNMDKMVDIVYLIDCLKVDIEKINYCKKIIWAEKKIYANITNADSRKTQLKRLTNRYRDGLRKINNYRQYHLFPSLQLDSDLVNLERLRKDKPILPDDVISEIKKYLI</sequence>
<evidence type="ECO:0000256" key="2">
    <source>
        <dbReference type="ARBA" id="ARBA00023043"/>
    </source>
</evidence>
<dbReference type="AlphaFoldDB" id="A0A6C0D1J7"/>
<dbReference type="Gene3D" id="1.25.40.20">
    <property type="entry name" value="Ankyrin repeat-containing domain"/>
    <property type="match status" value="2"/>
</dbReference>
<evidence type="ECO:0000256" key="1">
    <source>
        <dbReference type="ARBA" id="ARBA00022737"/>
    </source>
</evidence>
<dbReference type="SMART" id="SM00248">
    <property type="entry name" value="ANK"/>
    <property type="match status" value="6"/>
</dbReference>
<reference evidence="3" key="1">
    <citation type="journal article" date="2020" name="Nature">
        <title>Giant virus diversity and host interactions through global metagenomics.</title>
        <authorList>
            <person name="Schulz F."/>
            <person name="Roux S."/>
            <person name="Paez-Espino D."/>
            <person name="Jungbluth S."/>
            <person name="Walsh D.A."/>
            <person name="Denef V.J."/>
            <person name="McMahon K.D."/>
            <person name="Konstantinidis K.T."/>
            <person name="Eloe-Fadrosh E.A."/>
            <person name="Kyrpides N.C."/>
            <person name="Woyke T."/>
        </authorList>
    </citation>
    <scope>NUCLEOTIDE SEQUENCE</scope>
    <source>
        <strain evidence="3">GVMAG-M-3300023174-102</strain>
    </source>
</reference>
<name>A0A6C0D1J7_9ZZZZ</name>
<accession>A0A6C0D1J7</accession>
<evidence type="ECO:0000313" key="3">
    <source>
        <dbReference type="EMBL" id="QHT09575.1"/>
    </source>
</evidence>
<keyword evidence="1" id="KW-0677">Repeat</keyword>
<protein>
    <recommendedName>
        <fullName evidence="4">Ankyrin repeat protein</fullName>
    </recommendedName>
</protein>
<dbReference type="SUPFAM" id="SSF48403">
    <property type="entry name" value="Ankyrin repeat"/>
    <property type="match status" value="1"/>
</dbReference>
<proteinExistence type="predicted"/>
<dbReference type="InterPro" id="IPR036770">
    <property type="entry name" value="Ankyrin_rpt-contain_sf"/>
</dbReference>
<dbReference type="EMBL" id="MN739513">
    <property type="protein sequence ID" value="QHT09575.1"/>
    <property type="molecule type" value="Genomic_DNA"/>
</dbReference>